<dbReference type="SUPFAM" id="SSF101478">
    <property type="entry name" value="ADP-ribosylglycohydrolase"/>
    <property type="match status" value="1"/>
</dbReference>
<feature type="binding site" evidence="1">
    <location>
        <position position="206"/>
    </location>
    <ligand>
        <name>Mg(2+)</name>
        <dbReference type="ChEBI" id="CHEBI:18420"/>
        <label>1</label>
    </ligand>
</feature>
<dbReference type="Pfam" id="PF03747">
    <property type="entry name" value="ADP_ribosyl_GH"/>
    <property type="match status" value="1"/>
</dbReference>
<comment type="caution">
    <text evidence="2">The sequence shown here is derived from an EMBL/GenBank/DDBJ whole genome shotgun (WGS) entry which is preliminary data.</text>
</comment>
<evidence type="ECO:0000256" key="1">
    <source>
        <dbReference type="PIRSR" id="PIRSR605502-1"/>
    </source>
</evidence>
<organism evidence="2 3">
    <name type="scientific">Flexistipes sinusarabici</name>
    <dbReference type="NCBI Taxonomy" id="2352"/>
    <lineage>
        <taxon>Bacteria</taxon>
        <taxon>Pseudomonadati</taxon>
        <taxon>Deferribacterota</taxon>
        <taxon>Deferribacteres</taxon>
        <taxon>Deferribacterales</taxon>
        <taxon>Flexistipitaceae</taxon>
        <taxon>Flexistipes</taxon>
    </lineage>
</organism>
<dbReference type="Proteomes" id="UP000323337">
    <property type="component" value="Unassembled WGS sequence"/>
</dbReference>
<reference evidence="2 3" key="1">
    <citation type="submission" date="2019-08" db="EMBL/GenBank/DDBJ databases">
        <title>Genomic characterization of a novel candidate phylum (ARYD3) from a high temperature, high salinity tertiary oil reservoir in north central Oklahoma, USA.</title>
        <authorList>
            <person name="Youssef N.H."/>
            <person name="Yadav A."/>
            <person name="Elshahed M.S."/>
        </authorList>
    </citation>
    <scope>NUCLEOTIDE SEQUENCE [LARGE SCALE GENOMIC DNA]</scope>
    <source>
        <strain evidence="2">ARYD1</strain>
    </source>
</reference>
<feature type="binding site" evidence="1">
    <location>
        <position position="209"/>
    </location>
    <ligand>
        <name>Mg(2+)</name>
        <dbReference type="ChEBI" id="CHEBI:18420"/>
        <label>1</label>
    </ligand>
</feature>
<dbReference type="InterPro" id="IPR005502">
    <property type="entry name" value="Ribosyl_crysJ1"/>
</dbReference>
<dbReference type="GO" id="GO:0046872">
    <property type="term" value="F:metal ion binding"/>
    <property type="evidence" value="ECO:0007669"/>
    <property type="project" value="UniProtKB-KW"/>
</dbReference>
<keyword evidence="1" id="KW-0460">Magnesium</keyword>
<feature type="binding site" evidence="1">
    <location>
        <position position="35"/>
    </location>
    <ligand>
        <name>Mg(2+)</name>
        <dbReference type="ChEBI" id="CHEBI:18420"/>
        <label>1</label>
    </ligand>
</feature>
<dbReference type="AlphaFoldDB" id="A0A5D0MQB7"/>
<keyword evidence="2" id="KW-0378">Hydrolase</keyword>
<proteinExistence type="predicted"/>
<dbReference type="RefSeq" id="WP_303700952.1">
    <property type="nucleotide sequence ID" value="NZ_VSIV01000129.1"/>
</dbReference>
<comment type="cofactor">
    <cofactor evidence="1">
        <name>Mg(2+)</name>
        <dbReference type="ChEBI" id="CHEBI:18420"/>
    </cofactor>
    <text evidence="1">Binds 2 magnesium ions per subunit.</text>
</comment>
<dbReference type="PANTHER" id="PTHR16222:SF12">
    <property type="entry name" value="ADP-RIBOSYLGLYCOHYDROLASE-RELATED"/>
    <property type="match status" value="1"/>
</dbReference>
<feature type="binding site" evidence="1">
    <location>
        <position position="34"/>
    </location>
    <ligand>
        <name>Mg(2+)</name>
        <dbReference type="ChEBI" id="CHEBI:18420"/>
        <label>1</label>
    </ligand>
</feature>
<name>A0A5D0MQB7_FLESI</name>
<dbReference type="Gene3D" id="1.10.4080.10">
    <property type="entry name" value="ADP-ribosylation/Crystallin J1"/>
    <property type="match status" value="1"/>
</dbReference>
<evidence type="ECO:0000313" key="2">
    <source>
        <dbReference type="EMBL" id="TYB33568.1"/>
    </source>
</evidence>
<gene>
    <name evidence="2" type="ORF">FXF49_05710</name>
</gene>
<dbReference type="EMBL" id="VSIV01000129">
    <property type="protein sequence ID" value="TYB33568.1"/>
    <property type="molecule type" value="Genomic_DNA"/>
</dbReference>
<accession>A0A5D0MQB7</accession>
<keyword evidence="1" id="KW-0479">Metal-binding</keyword>
<feature type="binding site" evidence="1">
    <location>
        <position position="208"/>
    </location>
    <ligand>
        <name>Mg(2+)</name>
        <dbReference type="ChEBI" id="CHEBI:18420"/>
        <label>1</label>
    </ligand>
</feature>
<feature type="binding site" evidence="1">
    <location>
        <position position="36"/>
    </location>
    <ligand>
        <name>Mg(2+)</name>
        <dbReference type="ChEBI" id="CHEBI:18420"/>
        <label>1</label>
    </ligand>
</feature>
<dbReference type="GO" id="GO:0016787">
    <property type="term" value="F:hydrolase activity"/>
    <property type="evidence" value="ECO:0007669"/>
    <property type="project" value="UniProtKB-KW"/>
</dbReference>
<dbReference type="InterPro" id="IPR050792">
    <property type="entry name" value="ADP-ribosylglycohydrolase"/>
</dbReference>
<dbReference type="PANTHER" id="PTHR16222">
    <property type="entry name" value="ADP-RIBOSYLGLYCOHYDROLASE"/>
    <property type="match status" value="1"/>
</dbReference>
<dbReference type="InterPro" id="IPR036705">
    <property type="entry name" value="Ribosyl_crysJ1_sf"/>
</dbReference>
<sequence length="256" mass="28867">MIGAIIGDIVGSPYESGWMNKENFELFRKNSVFTDDTVLTVAVADAILSGVEYEDKIREYANQYRGRRFGKRFKKWLEFQVKNDSFGNGSAMRVSPIGFAFKREDKVLEEAEKSAACSHNHPEAIKGAKAIALSVYMAKNGYSKEEIRSRITDQFGYDINRNVDEIRPDYFFDSTCKGSVGEAIVAFLDSKDYEDAIRKAVSLGGDADTLACMAGGIAQAYYKKIPEYILDEAWERISSTFCDIIEKFHEAYKIGY</sequence>
<protein>
    <submittedName>
        <fullName evidence="2">ADP-ribosylglycohydrolase family protein</fullName>
    </submittedName>
</protein>
<evidence type="ECO:0000313" key="3">
    <source>
        <dbReference type="Proteomes" id="UP000323337"/>
    </source>
</evidence>